<dbReference type="PROSITE" id="PS51089">
    <property type="entry name" value="HP"/>
    <property type="match status" value="1"/>
</dbReference>
<dbReference type="Pfam" id="PF00621">
    <property type="entry name" value="RhoGEF"/>
    <property type="match status" value="1"/>
</dbReference>
<dbReference type="InterPro" id="IPR000219">
    <property type="entry name" value="DH_dom"/>
</dbReference>
<dbReference type="PROSITE" id="PS00741">
    <property type="entry name" value="DH_1"/>
    <property type="match status" value="1"/>
</dbReference>
<dbReference type="EMBL" id="KB206479">
    <property type="protein sequence ID" value="ELP91031.1"/>
    <property type="molecule type" value="Genomic_DNA"/>
</dbReference>
<dbReference type="OrthoDB" id="660555at2759"/>
<evidence type="ECO:0000259" key="3">
    <source>
        <dbReference type="PROSITE" id="PS51089"/>
    </source>
</evidence>
<dbReference type="InterPro" id="IPR036872">
    <property type="entry name" value="CH_dom_sf"/>
</dbReference>
<dbReference type="KEGG" id="eiv:EIN_267470"/>
<dbReference type="InterPro" id="IPR036886">
    <property type="entry name" value="Villin_headpiece_dom_sf"/>
</dbReference>
<dbReference type="InterPro" id="IPR001331">
    <property type="entry name" value="GDS_CDC24_CS"/>
</dbReference>
<evidence type="ECO:0000259" key="2">
    <source>
        <dbReference type="PROSITE" id="PS50021"/>
    </source>
</evidence>
<organism evidence="4 5">
    <name type="scientific">Entamoeba invadens IP1</name>
    <dbReference type="NCBI Taxonomy" id="370355"/>
    <lineage>
        <taxon>Eukaryota</taxon>
        <taxon>Amoebozoa</taxon>
        <taxon>Evosea</taxon>
        <taxon>Archamoebae</taxon>
        <taxon>Mastigamoebida</taxon>
        <taxon>Entamoebidae</taxon>
        <taxon>Entamoeba</taxon>
    </lineage>
</organism>
<dbReference type="GeneID" id="14889992"/>
<dbReference type="Gene3D" id="1.10.418.10">
    <property type="entry name" value="Calponin-like domain"/>
    <property type="match status" value="1"/>
</dbReference>
<keyword evidence="5" id="KW-1185">Reference proteome</keyword>
<dbReference type="SUPFAM" id="SSF48065">
    <property type="entry name" value="DBL homology domain (DH-domain)"/>
    <property type="match status" value="1"/>
</dbReference>
<dbReference type="PANTHER" id="PTHR12673">
    <property type="entry name" value="FACIOGENITAL DYSPLASIA PROTEIN"/>
    <property type="match status" value="1"/>
</dbReference>
<dbReference type="GO" id="GO:0035556">
    <property type="term" value="P:intracellular signal transduction"/>
    <property type="evidence" value="ECO:0007669"/>
    <property type="project" value="InterPro"/>
</dbReference>
<dbReference type="GO" id="GO:0005085">
    <property type="term" value="F:guanyl-nucleotide exchange factor activity"/>
    <property type="evidence" value="ECO:0007669"/>
    <property type="project" value="InterPro"/>
</dbReference>
<evidence type="ECO:0000259" key="1">
    <source>
        <dbReference type="PROSITE" id="PS50010"/>
    </source>
</evidence>
<dbReference type="GO" id="GO:0007010">
    <property type="term" value="P:cytoskeleton organization"/>
    <property type="evidence" value="ECO:0007669"/>
    <property type="project" value="InterPro"/>
</dbReference>
<dbReference type="PROSITE" id="PS50021">
    <property type="entry name" value="CH"/>
    <property type="match status" value="1"/>
</dbReference>
<dbReference type="CDD" id="cd00014">
    <property type="entry name" value="CH_SF"/>
    <property type="match status" value="1"/>
</dbReference>
<dbReference type="AlphaFoldDB" id="A0A0A1U871"/>
<dbReference type="Proteomes" id="UP000014680">
    <property type="component" value="Unassembled WGS sequence"/>
</dbReference>
<reference evidence="4 5" key="1">
    <citation type="submission" date="2012-10" db="EMBL/GenBank/DDBJ databases">
        <authorList>
            <person name="Zafar N."/>
            <person name="Inman J."/>
            <person name="Hall N."/>
            <person name="Lorenzi H."/>
            <person name="Caler E."/>
        </authorList>
    </citation>
    <scope>NUCLEOTIDE SEQUENCE [LARGE SCALE GENOMIC DNA]</scope>
    <source>
        <strain evidence="4 5">IP1</strain>
    </source>
</reference>
<dbReference type="InterPro" id="IPR051092">
    <property type="entry name" value="FYVE_RhoGEF_PH"/>
</dbReference>
<dbReference type="PROSITE" id="PS50010">
    <property type="entry name" value="DH_2"/>
    <property type="match status" value="1"/>
</dbReference>
<dbReference type="SUPFAM" id="SSF47576">
    <property type="entry name" value="Calponin-homology domain, CH-domain"/>
    <property type="match status" value="1"/>
</dbReference>
<dbReference type="SMART" id="SM00325">
    <property type="entry name" value="RhoGEF"/>
    <property type="match status" value="1"/>
</dbReference>
<feature type="domain" description="Calponin-homology (CH)" evidence="2">
    <location>
        <begin position="10"/>
        <end position="113"/>
    </location>
</feature>
<dbReference type="GO" id="GO:0003779">
    <property type="term" value="F:actin binding"/>
    <property type="evidence" value="ECO:0007669"/>
    <property type="project" value="InterPro"/>
</dbReference>
<dbReference type="Pfam" id="PF00307">
    <property type="entry name" value="CH"/>
    <property type="match status" value="1"/>
</dbReference>
<evidence type="ECO:0000313" key="4">
    <source>
        <dbReference type="EMBL" id="ELP91031.1"/>
    </source>
</evidence>
<dbReference type="CDD" id="cd00160">
    <property type="entry name" value="RhoGEF"/>
    <property type="match status" value="1"/>
</dbReference>
<feature type="domain" description="DH" evidence="1">
    <location>
        <begin position="212"/>
        <end position="393"/>
    </location>
</feature>
<dbReference type="InterPro" id="IPR035899">
    <property type="entry name" value="DBL_dom_sf"/>
</dbReference>
<dbReference type="Gene3D" id="1.20.900.10">
    <property type="entry name" value="Dbl homology (DH) domain"/>
    <property type="match status" value="1"/>
</dbReference>
<proteinExistence type="predicted"/>
<dbReference type="RefSeq" id="XP_004257802.1">
    <property type="nucleotide sequence ID" value="XM_004257754.1"/>
</dbReference>
<dbReference type="PANTHER" id="PTHR12673:SF263">
    <property type="entry name" value="PLECKSTRIN DOMAIN-CONTAINING PROTEIN"/>
    <property type="match status" value="1"/>
</dbReference>
<name>A0A0A1U871_ENTIV</name>
<gene>
    <name evidence="4" type="ORF">EIN_267470</name>
</gene>
<dbReference type="InterPro" id="IPR003128">
    <property type="entry name" value="Villin_headpiece"/>
</dbReference>
<protein>
    <submittedName>
        <fullName evidence="4">Rho/RAC guanine nucleotide exchange factor, putative</fullName>
    </submittedName>
</protein>
<feature type="domain" description="HP" evidence="3">
    <location>
        <begin position="681"/>
        <end position="742"/>
    </location>
</feature>
<dbReference type="SMART" id="SM00033">
    <property type="entry name" value="CH"/>
    <property type="match status" value="1"/>
</dbReference>
<dbReference type="InterPro" id="IPR001715">
    <property type="entry name" value="CH_dom"/>
</dbReference>
<dbReference type="GO" id="GO:0005737">
    <property type="term" value="C:cytoplasm"/>
    <property type="evidence" value="ECO:0007669"/>
    <property type="project" value="TreeGrafter"/>
</dbReference>
<sequence>MEKEILVEFFQKKLSLIRWIESILKVPIDSDLCVSLAGGTILCYLAKTIDDDLIPTIHDSKNPYKQRENFSMFIVSCRELRVPLLKLVSFEDFAKHNIVQIVECLTSFAEQCYKQYVVAPLPSVTIADARAALEKEKNGDQLLKQLKTPKQILVGKVRVSAEVFRRTLKLLMSTNKSFNMDQFEETVAKAQAYFRRFSAKNTMNSLRKKAAFRLKVINEMVTTETDYVGYLYECIKKFKPLINKFVQEGVIAADSEHVIFNNIEEIADFNQGFLDKLKTSAQDIKANGSFLSVYKILEGALEVYKTYMISYSLSIQRVEQILCIDYVKQGLDEAKGNDKDMSSYLIMPVQRLPRYVLLLNELKKHTWEGHPDGKTLDEMMVLVKRVTTEINESKNKADAERKTPQLFEKYKRGKFLTTQDGDILYERDFTLKKTQVLGVLTPSNFVIVNNGIAKMVFPLQRIKLLLCNQHKDCFKIKAGIRTKVKLQGTVLSPDGGLIKMINEMKKKSFAQQSMLLDQKKDNTGETLDELTFDRNIDPEEELKKRRIAQGRMSICVRRPVVISDTSVSSDNIKKVEIRQPPEGKRYSQTMLPSLKEKDMLMSDRMSVSVRPRSRKTSTGSTGSFSNPKLVTLALGSQEKVTGSSSDLVINNQKSTGNNALTRAVLRGKNVEMVDGKRKKNSLGLDVYSFNELTAKPEGIEHDQLVFHMSDEDFLMLFEVGFEEFKGWKAWKQKAEEQKAGLW</sequence>
<dbReference type="Gene3D" id="1.10.950.10">
    <property type="entry name" value="Villin headpiece domain"/>
    <property type="match status" value="1"/>
</dbReference>
<accession>A0A0A1U871</accession>
<evidence type="ECO:0000313" key="5">
    <source>
        <dbReference type="Proteomes" id="UP000014680"/>
    </source>
</evidence>
<dbReference type="SUPFAM" id="SSF47050">
    <property type="entry name" value="VHP, Villin headpiece domain"/>
    <property type="match status" value="1"/>
</dbReference>
<dbReference type="VEuPathDB" id="AmoebaDB:EIN_267470"/>